<evidence type="ECO:0000313" key="2">
    <source>
        <dbReference type="Proteomes" id="UP001431783"/>
    </source>
</evidence>
<dbReference type="Proteomes" id="UP001431783">
    <property type="component" value="Unassembled WGS sequence"/>
</dbReference>
<organism evidence="1 2">
    <name type="scientific">Henosepilachna vigintioctopunctata</name>
    <dbReference type="NCBI Taxonomy" id="420089"/>
    <lineage>
        <taxon>Eukaryota</taxon>
        <taxon>Metazoa</taxon>
        <taxon>Ecdysozoa</taxon>
        <taxon>Arthropoda</taxon>
        <taxon>Hexapoda</taxon>
        <taxon>Insecta</taxon>
        <taxon>Pterygota</taxon>
        <taxon>Neoptera</taxon>
        <taxon>Endopterygota</taxon>
        <taxon>Coleoptera</taxon>
        <taxon>Polyphaga</taxon>
        <taxon>Cucujiformia</taxon>
        <taxon>Coccinelloidea</taxon>
        <taxon>Coccinellidae</taxon>
        <taxon>Epilachninae</taxon>
        <taxon>Epilachnini</taxon>
        <taxon>Henosepilachna</taxon>
    </lineage>
</organism>
<keyword evidence="2" id="KW-1185">Reference proteome</keyword>
<proteinExistence type="predicted"/>
<evidence type="ECO:0000313" key="1">
    <source>
        <dbReference type="EMBL" id="KAK9873114.1"/>
    </source>
</evidence>
<sequence>MEPTDSAAQFISKVEILAQQIKNPDCIAPKKPKQKSENNENSQGSAFLIEKCEEIEALITKSDFTWILESVASSHMIPHLEFFTRFQETSDSTVQHIIKRFGLADSNGLKQTQMYVSLILNMQQPKKQLPIRN</sequence>
<gene>
    <name evidence="1" type="ORF">WA026_020845</name>
</gene>
<protein>
    <submittedName>
        <fullName evidence="1">Uncharacterized protein</fullName>
    </submittedName>
</protein>
<dbReference type="AlphaFoldDB" id="A0AAW1TXJ4"/>
<comment type="caution">
    <text evidence="1">The sequence shown here is derived from an EMBL/GenBank/DDBJ whole genome shotgun (WGS) entry which is preliminary data.</text>
</comment>
<dbReference type="EMBL" id="JARQZJ010000015">
    <property type="protein sequence ID" value="KAK9873114.1"/>
    <property type="molecule type" value="Genomic_DNA"/>
</dbReference>
<name>A0AAW1TXJ4_9CUCU</name>
<accession>A0AAW1TXJ4</accession>
<reference evidence="1 2" key="1">
    <citation type="submission" date="2023-03" db="EMBL/GenBank/DDBJ databases">
        <title>Genome insight into feeding habits of ladybird beetles.</title>
        <authorList>
            <person name="Li H.-S."/>
            <person name="Huang Y.-H."/>
            <person name="Pang H."/>
        </authorList>
    </citation>
    <scope>NUCLEOTIDE SEQUENCE [LARGE SCALE GENOMIC DNA]</scope>
    <source>
        <strain evidence="1">SYSU_2023b</strain>
        <tissue evidence="1">Whole body</tissue>
    </source>
</reference>